<evidence type="ECO:0000259" key="7">
    <source>
        <dbReference type="PROSITE" id="PS01124"/>
    </source>
</evidence>
<keyword evidence="3" id="KW-0238">DNA-binding</keyword>
<dbReference type="PROSITE" id="PS00041">
    <property type="entry name" value="HTH_ARAC_FAMILY_1"/>
    <property type="match status" value="1"/>
</dbReference>
<evidence type="ECO:0000256" key="5">
    <source>
        <dbReference type="ARBA" id="ARBA00023163"/>
    </source>
</evidence>
<comment type="subcellular location">
    <subcellularLocation>
        <location evidence="1">Cytoplasm</location>
    </subcellularLocation>
</comment>
<dbReference type="STRING" id="46679.SAMN05216202_1241"/>
<evidence type="ECO:0000313" key="8">
    <source>
        <dbReference type="EMBL" id="SDU89633.1"/>
    </source>
</evidence>
<evidence type="ECO:0000256" key="6">
    <source>
        <dbReference type="ARBA" id="ARBA00037345"/>
    </source>
</evidence>
<keyword evidence="4" id="KW-0010">Activator</keyword>
<dbReference type="GO" id="GO:0009893">
    <property type="term" value="P:positive regulation of metabolic process"/>
    <property type="evidence" value="ECO:0007669"/>
    <property type="project" value="UniProtKB-ARBA"/>
</dbReference>
<reference evidence="9" key="1">
    <citation type="submission" date="2016-10" db="EMBL/GenBank/DDBJ databases">
        <authorList>
            <person name="Varghese N."/>
            <person name="Submissions S."/>
        </authorList>
    </citation>
    <scope>NUCLEOTIDE SEQUENCE [LARGE SCALE GENOMIC DNA]</scope>
    <source>
        <strain evidence="9">LMG 2223</strain>
    </source>
</reference>
<dbReference type="GO" id="GO:0043565">
    <property type="term" value="F:sequence-specific DNA binding"/>
    <property type="evidence" value="ECO:0007669"/>
    <property type="project" value="InterPro"/>
</dbReference>
<dbReference type="SMART" id="SM00342">
    <property type="entry name" value="HTH_ARAC"/>
    <property type="match status" value="1"/>
</dbReference>
<dbReference type="Pfam" id="PF12833">
    <property type="entry name" value="HTH_18"/>
    <property type="match status" value="1"/>
</dbReference>
<dbReference type="EMBL" id="LT629802">
    <property type="protein sequence ID" value="SDU89633.1"/>
    <property type="molecule type" value="Genomic_DNA"/>
</dbReference>
<name>A0A1H2M8T9_9PSED</name>
<dbReference type="PANTHER" id="PTHR46796:SF6">
    <property type="entry name" value="ARAC SUBFAMILY"/>
    <property type="match status" value="1"/>
</dbReference>
<evidence type="ECO:0000256" key="3">
    <source>
        <dbReference type="ARBA" id="ARBA00023125"/>
    </source>
</evidence>
<dbReference type="InterPro" id="IPR035418">
    <property type="entry name" value="AraC-bd_2"/>
</dbReference>
<keyword evidence="5" id="KW-0804">Transcription</keyword>
<dbReference type="SUPFAM" id="SSF46689">
    <property type="entry name" value="Homeodomain-like"/>
    <property type="match status" value="2"/>
</dbReference>
<dbReference type="InterPro" id="IPR018060">
    <property type="entry name" value="HTH_AraC"/>
</dbReference>
<dbReference type="AlphaFoldDB" id="A0A1H2M8T9"/>
<dbReference type="Proteomes" id="UP000198600">
    <property type="component" value="Chromosome I"/>
</dbReference>
<feature type="domain" description="HTH araC/xylS-type" evidence="7">
    <location>
        <begin position="240"/>
        <end position="339"/>
    </location>
</feature>
<organism evidence="8 9">
    <name type="scientific">Pseudomonas mucidolens</name>
    <dbReference type="NCBI Taxonomy" id="46679"/>
    <lineage>
        <taxon>Bacteria</taxon>
        <taxon>Pseudomonadati</taxon>
        <taxon>Pseudomonadota</taxon>
        <taxon>Gammaproteobacteria</taxon>
        <taxon>Pseudomonadales</taxon>
        <taxon>Pseudomonadaceae</taxon>
        <taxon>Pseudomonas</taxon>
    </lineage>
</organism>
<dbReference type="Pfam" id="PF14525">
    <property type="entry name" value="AraC_binding_2"/>
    <property type="match status" value="1"/>
</dbReference>
<gene>
    <name evidence="8" type="ORF">SAMN05216202_1241</name>
</gene>
<evidence type="ECO:0000256" key="1">
    <source>
        <dbReference type="ARBA" id="ARBA00004496"/>
    </source>
</evidence>
<dbReference type="GO" id="GO:0003700">
    <property type="term" value="F:DNA-binding transcription factor activity"/>
    <property type="evidence" value="ECO:0007669"/>
    <property type="project" value="InterPro"/>
</dbReference>
<keyword evidence="9" id="KW-1185">Reference proteome</keyword>
<evidence type="ECO:0000256" key="4">
    <source>
        <dbReference type="ARBA" id="ARBA00023159"/>
    </source>
</evidence>
<proteinExistence type="predicted"/>
<accession>A0A1H2M8T9</accession>
<dbReference type="PANTHER" id="PTHR46796">
    <property type="entry name" value="HTH-TYPE TRANSCRIPTIONAL ACTIVATOR RHAS-RELATED"/>
    <property type="match status" value="1"/>
</dbReference>
<evidence type="ECO:0000256" key="2">
    <source>
        <dbReference type="ARBA" id="ARBA00023015"/>
    </source>
</evidence>
<dbReference type="InterPro" id="IPR009057">
    <property type="entry name" value="Homeodomain-like_sf"/>
</dbReference>
<dbReference type="Gene3D" id="1.10.10.60">
    <property type="entry name" value="Homeodomain-like"/>
    <property type="match status" value="1"/>
</dbReference>
<protein>
    <submittedName>
        <fullName evidence="8">Transcriptional regulator, AraC family</fullName>
    </submittedName>
</protein>
<keyword evidence="2" id="KW-0805">Transcription regulation</keyword>
<dbReference type="GO" id="GO:0005737">
    <property type="term" value="C:cytoplasm"/>
    <property type="evidence" value="ECO:0007669"/>
    <property type="project" value="UniProtKB-SubCell"/>
</dbReference>
<evidence type="ECO:0000313" key="9">
    <source>
        <dbReference type="Proteomes" id="UP000198600"/>
    </source>
</evidence>
<dbReference type="InterPro" id="IPR018062">
    <property type="entry name" value="HTH_AraC-typ_CS"/>
</dbReference>
<dbReference type="PROSITE" id="PS01124">
    <property type="entry name" value="HTH_ARAC_FAMILY_2"/>
    <property type="match status" value="1"/>
</dbReference>
<comment type="function">
    <text evidence="6">Regulatory protein of the TOL plasmid xyl operons. XylS activates the xylXYZLTEGFJQKIH operon required for the degradation of toluene, m-xylene and p-xylene.</text>
</comment>
<dbReference type="InterPro" id="IPR050204">
    <property type="entry name" value="AraC_XylS_family_regulators"/>
</dbReference>
<sequence length="352" mass="39578">MAALSVHPMPGAGAGLDLSRLCQTPVFTSRSRQESHRLLARELVEHDLSWRSGNVDTAFFRAEVGRCQLFVLRYGAEVEVRPRPFTDFVLMQMPLRGRASIECDGLALELEEGQVAVLSPNRQARLVWHSGCEQLLLKVPRSLLRLMQERLVDEGGLAADFSLPAAYRLNTGQARGWLRLVDDLLEQLGASEGEPVHAHWLRHLEESLPLFLLTHPPKVDGSPMAVIESPAQRQALRQLHKIEDLMRRRLGDALSLGELAAAAGMSERSLNTLCQRCYGQTPMERLRNLRLEAVRDRLLGHRDLSITEVALEHGFGHLGRFARYYRERFGELPHQTAANADPCRSELARDGR</sequence>